<name>A0A8J2LLB7_9HEXA</name>
<dbReference type="InterPro" id="IPR001810">
    <property type="entry name" value="F-box_dom"/>
</dbReference>
<dbReference type="PROSITE" id="PS50181">
    <property type="entry name" value="FBOX"/>
    <property type="match status" value="1"/>
</dbReference>
<evidence type="ECO:0000313" key="3">
    <source>
        <dbReference type="Proteomes" id="UP000708208"/>
    </source>
</evidence>
<accession>A0A8J2LLB7</accession>
<evidence type="ECO:0000313" key="2">
    <source>
        <dbReference type="EMBL" id="CAG7835299.1"/>
    </source>
</evidence>
<dbReference type="Proteomes" id="UP000708208">
    <property type="component" value="Unassembled WGS sequence"/>
</dbReference>
<feature type="domain" description="F-box" evidence="1">
    <location>
        <begin position="1"/>
        <end position="45"/>
    </location>
</feature>
<gene>
    <name evidence="2" type="ORF">AFUS01_LOCUS44687</name>
</gene>
<reference evidence="2" key="1">
    <citation type="submission" date="2021-06" db="EMBL/GenBank/DDBJ databases">
        <authorList>
            <person name="Hodson N. C."/>
            <person name="Mongue J. A."/>
            <person name="Jaron S. K."/>
        </authorList>
    </citation>
    <scope>NUCLEOTIDE SEQUENCE</scope>
</reference>
<dbReference type="CDD" id="cd09917">
    <property type="entry name" value="F-box_SF"/>
    <property type="match status" value="1"/>
</dbReference>
<evidence type="ECO:0000259" key="1">
    <source>
        <dbReference type="PROSITE" id="PS50181"/>
    </source>
</evidence>
<protein>
    <recommendedName>
        <fullName evidence="1">F-box domain-containing protein</fullName>
    </recommendedName>
</protein>
<organism evidence="2 3">
    <name type="scientific">Allacma fusca</name>
    <dbReference type="NCBI Taxonomy" id="39272"/>
    <lineage>
        <taxon>Eukaryota</taxon>
        <taxon>Metazoa</taxon>
        <taxon>Ecdysozoa</taxon>
        <taxon>Arthropoda</taxon>
        <taxon>Hexapoda</taxon>
        <taxon>Collembola</taxon>
        <taxon>Symphypleona</taxon>
        <taxon>Sminthuridae</taxon>
        <taxon>Allacma</taxon>
    </lineage>
</organism>
<sequence length="181" mass="20998">MDKYPPELLHKIFVLVAPGDIKTIRQISRYWNEVVENISGLEVRLNDTKKGNRRFVESVKLKHLIVEHLSTHHFCPKYPHSLLKLTCLRPARLWFLEEALKLQNLTSLQLVDKFFYLQDLPQLFQPGALKNAYLPSLKFLTIEMPVTFQSMIFLVALPTPFKSINGGDKYLLDLFTTISTL</sequence>
<comment type="caution">
    <text evidence="2">The sequence shown here is derived from an EMBL/GenBank/DDBJ whole genome shotgun (WGS) entry which is preliminary data.</text>
</comment>
<proteinExistence type="predicted"/>
<dbReference type="AlphaFoldDB" id="A0A8J2LLB7"/>
<dbReference type="EMBL" id="CAJVCH010570582">
    <property type="protein sequence ID" value="CAG7835299.1"/>
    <property type="molecule type" value="Genomic_DNA"/>
</dbReference>
<keyword evidence="3" id="KW-1185">Reference proteome</keyword>